<keyword evidence="7 8" id="KW-0472">Membrane</keyword>
<keyword evidence="4 10" id="KW-0808">Transferase</keyword>
<dbReference type="EMBL" id="UOEH01000112">
    <property type="protein sequence ID" value="VAV93319.1"/>
    <property type="molecule type" value="Genomic_DNA"/>
</dbReference>
<dbReference type="GO" id="GO:0005886">
    <property type="term" value="C:plasma membrane"/>
    <property type="evidence" value="ECO:0007669"/>
    <property type="project" value="UniProtKB-SubCell"/>
</dbReference>
<name>A0A3B0RN35_9ZZZZ</name>
<sequence>MREGEEVSDVTDIERRPARNVVRPDTPLISIVAPCYNEADAIAPFVAAMMDIIKAGGARYELVFVDDGSADDTRAQLSALADHHPEIRVVAFSRNFGKEAALTAGLDYAEGDAVVVMDVDLQDPPKLIADFIEKWREGYDVVYATRSDRGADTFAKRFTAGGFYHLFNKISAVKIPENTGDYRLMDRRVVETIKTLPERSRFMKGLFAWVGFKSVGVAYARPARAAGETKFNFWRLWNFAIDGIASFSTAPLRVWSYIGGVIAFLSVLYASVIIIRTLVTGVDVPGYASLLTFVLFFGSVQMISVGILGEYIARLFVEVKGRPIYIVDEVYDGGAQGAKQPTKVAAE</sequence>
<keyword evidence="5 8" id="KW-0812">Transmembrane</keyword>
<feature type="domain" description="Glycosyltransferase 2-like" evidence="9">
    <location>
        <begin position="30"/>
        <end position="192"/>
    </location>
</feature>
<dbReference type="Gene3D" id="3.90.550.10">
    <property type="entry name" value="Spore Coat Polysaccharide Biosynthesis Protein SpsA, Chain A"/>
    <property type="match status" value="1"/>
</dbReference>
<evidence type="ECO:0000256" key="8">
    <source>
        <dbReference type="SAM" id="Phobius"/>
    </source>
</evidence>
<dbReference type="InterPro" id="IPR029044">
    <property type="entry name" value="Nucleotide-diphossugar_trans"/>
</dbReference>
<protein>
    <submittedName>
        <fullName evidence="10">Bactoprenol glucosyl transferase</fullName>
    </submittedName>
</protein>
<gene>
    <name evidence="10" type="ORF">MNBD_ALPHA05-1973</name>
</gene>
<keyword evidence="2" id="KW-1003">Cell membrane</keyword>
<proteinExistence type="predicted"/>
<dbReference type="PANTHER" id="PTHR48090:SF1">
    <property type="entry name" value="PROPHAGE BACTOPRENOL GLUCOSYL TRANSFERASE HOMOLOG"/>
    <property type="match status" value="1"/>
</dbReference>
<dbReference type="InterPro" id="IPR050256">
    <property type="entry name" value="Glycosyltransferase_2"/>
</dbReference>
<keyword evidence="3" id="KW-0328">Glycosyltransferase</keyword>
<evidence type="ECO:0000256" key="7">
    <source>
        <dbReference type="ARBA" id="ARBA00023136"/>
    </source>
</evidence>
<dbReference type="AlphaFoldDB" id="A0A3B0RN35"/>
<evidence type="ECO:0000256" key="3">
    <source>
        <dbReference type="ARBA" id="ARBA00022676"/>
    </source>
</evidence>
<feature type="transmembrane region" description="Helical" evidence="8">
    <location>
        <begin position="254"/>
        <end position="275"/>
    </location>
</feature>
<accession>A0A3B0RN35</accession>
<dbReference type="GO" id="GO:0016757">
    <property type="term" value="F:glycosyltransferase activity"/>
    <property type="evidence" value="ECO:0007669"/>
    <property type="project" value="UniProtKB-KW"/>
</dbReference>
<evidence type="ECO:0000256" key="2">
    <source>
        <dbReference type="ARBA" id="ARBA00022475"/>
    </source>
</evidence>
<dbReference type="FunFam" id="3.90.550.10:FF:000079">
    <property type="entry name" value="Probable glycosyl transferase"/>
    <property type="match status" value="1"/>
</dbReference>
<evidence type="ECO:0000256" key="4">
    <source>
        <dbReference type="ARBA" id="ARBA00022679"/>
    </source>
</evidence>
<dbReference type="Pfam" id="PF00535">
    <property type="entry name" value="Glycos_transf_2"/>
    <property type="match status" value="1"/>
</dbReference>
<dbReference type="CDD" id="cd04187">
    <property type="entry name" value="DPM1_like_bac"/>
    <property type="match status" value="1"/>
</dbReference>
<organism evidence="10">
    <name type="scientific">hydrothermal vent metagenome</name>
    <dbReference type="NCBI Taxonomy" id="652676"/>
    <lineage>
        <taxon>unclassified sequences</taxon>
        <taxon>metagenomes</taxon>
        <taxon>ecological metagenomes</taxon>
    </lineage>
</organism>
<evidence type="ECO:0000256" key="6">
    <source>
        <dbReference type="ARBA" id="ARBA00022989"/>
    </source>
</evidence>
<feature type="transmembrane region" description="Helical" evidence="8">
    <location>
        <begin position="287"/>
        <end position="313"/>
    </location>
</feature>
<evidence type="ECO:0000259" key="9">
    <source>
        <dbReference type="Pfam" id="PF00535"/>
    </source>
</evidence>
<reference evidence="10" key="1">
    <citation type="submission" date="2018-06" db="EMBL/GenBank/DDBJ databases">
        <authorList>
            <person name="Zhirakovskaya E."/>
        </authorList>
    </citation>
    <scope>NUCLEOTIDE SEQUENCE</scope>
</reference>
<dbReference type="PANTHER" id="PTHR48090">
    <property type="entry name" value="UNDECAPRENYL-PHOSPHATE 4-DEOXY-4-FORMAMIDO-L-ARABINOSE TRANSFERASE-RELATED"/>
    <property type="match status" value="1"/>
</dbReference>
<dbReference type="SUPFAM" id="SSF53448">
    <property type="entry name" value="Nucleotide-diphospho-sugar transferases"/>
    <property type="match status" value="1"/>
</dbReference>
<keyword evidence="6 8" id="KW-1133">Transmembrane helix</keyword>
<evidence type="ECO:0000256" key="1">
    <source>
        <dbReference type="ARBA" id="ARBA00004651"/>
    </source>
</evidence>
<comment type="subcellular location">
    <subcellularLocation>
        <location evidence="1">Cell membrane</location>
        <topology evidence="1">Multi-pass membrane protein</topology>
    </subcellularLocation>
</comment>
<evidence type="ECO:0000313" key="10">
    <source>
        <dbReference type="EMBL" id="VAV93319.1"/>
    </source>
</evidence>
<dbReference type="InterPro" id="IPR001173">
    <property type="entry name" value="Glyco_trans_2-like"/>
</dbReference>
<evidence type="ECO:0000256" key="5">
    <source>
        <dbReference type="ARBA" id="ARBA00022692"/>
    </source>
</evidence>